<sequence>MVAILILVHDERGDRHDQEGHLHIEAGQRIDAQGAAIPEPDTYAIGTTLPVNEAARPRTLAPGRTPTSGSPLRGTPVPRCRVLWVQSLGPLPFPREKENFR</sequence>
<evidence type="ECO:0000313" key="2">
    <source>
        <dbReference type="EMBL" id="KAF2553531.1"/>
    </source>
</evidence>
<evidence type="ECO:0000313" key="3">
    <source>
        <dbReference type="Proteomes" id="UP000712281"/>
    </source>
</evidence>
<accession>A0A8S9H3K0</accession>
<reference evidence="2" key="1">
    <citation type="submission" date="2019-12" db="EMBL/GenBank/DDBJ databases">
        <title>Genome sequencing and annotation of Brassica cretica.</title>
        <authorList>
            <person name="Studholme D.J."/>
            <person name="Sarris P.F."/>
        </authorList>
    </citation>
    <scope>NUCLEOTIDE SEQUENCE</scope>
    <source>
        <strain evidence="2">PFS-001/15</strain>
        <tissue evidence="2">Leaf</tissue>
    </source>
</reference>
<dbReference type="EMBL" id="QGKW02001988">
    <property type="protein sequence ID" value="KAF2553531.1"/>
    <property type="molecule type" value="Genomic_DNA"/>
</dbReference>
<dbReference type="AlphaFoldDB" id="A0A8S9H3K0"/>
<comment type="caution">
    <text evidence="2">The sequence shown here is derived from an EMBL/GenBank/DDBJ whole genome shotgun (WGS) entry which is preliminary data.</text>
</comment>
<feature type="region of interest" description="Disordered" evidence="1">
    <location>
        <begin position="54"/>
        <end position="76"/>
    </location>
</feature>
<evidence type="ECO:0000256" key="1">
    <source>
        <dbReference type="SAM" id="MobiDB-lite"/>
    </source>
</evidence>
<dbReference type="Proteomes" id="UP000712281">
    <property type="component" value="Unassembled WGS sequence"/>
</dbReference>
<protein>
    <submittedName>
        <fullName evidence="2">Uncharacterized protein</fullName>
    </submittedName>
</protein>
<name>A0A8S9H3K0_BRACR</name>
<gene>
    <name evidence="2" type="ORF">F2Q68_00033947</name>
</gene>
<proteinExistence type="predicted"/>
<organism evidence="2 3">
    <name type="scientific">Brassica cretica</name>
    <name type="common">Mustard</name>
    <dbReference type="NCBI Taxonomy" id="69181"/>
    <lineage>
        <taxon>Eukaryota</taxon>
        <taxon>Viridiplantae</taxon>
        <taxon>Streptophyta</taxon>
        <taxon>Embryophyta</taxon>
        <taxon>Tracheophyta</taxon>
        <taxon>Spermatophyta</taxon>
        <taxon>Magnoliopsida</taxon>
        <taxon>eudicotyledons</taxon>
        <taxon>Gunneridae</taxon>
        <taxon>Pentapetalae</taxon>
        <taxon>rosids</taxon>
        <taxon>malvids</taxon>
        <taxon>Brassicales</taxon>
        <taxon>Brassicaceae</taxon>
        <taxon>Brassiceae</taxon>
        <taxon>Brassica</taxon>
    </lineage>
</organism>